<feature type="transmembrane region" description="Helical" evidence="5">
    <location>
        <begin position="218"/>
        <end position="241"/>
    </location>
</feature>
<feature type="transmembrane region" description="Helical" evidence="5">
    <location>
        <begin position="119"/>
        <end position="141"/>
    </location>
</feature>
<evidence type="ECO:0000256" key="2">
    <source>
        <dbReference type="ARBA" id="ARBA00022692"/>
    </source>
</evidence>
<dbReference type="PANTHER" id="PTHR23501">
    <property type="entry name" value="MAJOR FACILITATOR SUPERFAMILY"/>
    <property type="match status" value="1"/>
</dbReference>
<feature type="transmembrane region" description="Helical" evidence="5">
    <location>
        <begin position="325"/>
        <end position="343"/>
    </location>
</feature>
<name>A0ABW6CSY1_9CAUL</name>
<sequence>MNEPHVYSDDERRLTLISVMIVFLLSAMSQTIVGTAMPRIIAELSGLHLYAWATTAYLLASTVMVPIWGKLGDLYGRKPILLAGIGIFLAGSWLAGLAGEFGDLPLLGGGMTQLIIFRAVQGVGGGALFTTAFAIIADLFAPRERAKFSGLFGSVFGIASVFGPVVGGFFTDHGTVTLFGHVIAGWRWVFYCNIPFALAAVAMILIKMPTLPIRGVGRIDWAGAGLIIAGFVPLLLAITWGGREYAWASPLILGMLVFAMAVLTGFVFVEKRVRDPIIPLELFKNTTFTTANGAAFVYSMAFMGVTSFLPLYMQVGQGIPATTSGLTMLALMGGMIASSTINGQLVTKTGQYKPFMIGGGVVLIFGVFLMCFIGPDTTTLDLAWRLLIVGIGLGPGQSLFGLAVQNAVPFHQIGVATSSGQFVRQIGSTMGVALFGALLTSGLASELAKRTPAEPGAVVRHLDLSDLQAMAMERNLHPEQAAARAADPKQVAMERTIRTSFSVAIVHGMIFALCSLIAGFILMLFIPVATLRERPMAAAKAAEPGGDVAAEAGEV</sequence>
<dbReference type="EMBL" id="JAOTJD010000006">
    <property type="protein sequence ID" value="MFD3263307.1"/>
    <property type="molecule type" value="Genomic_DNA"/>
</dbReference>
<evidence type="ECO:0000256" key="5">
    <source>
        <dbReference type="SAM" id="Phobius"/>
    </source>
</evidence>
<dbReference type="PROSITE" id="PS50850">
    <property type="entry name" value="MFS"/>
    <property type="match status" value="1"/>
</dbReference>
<accession>A0ABW6CSY1</accession>
<proteinExistence type="predicted"/>
<keyword evidence="3 5" id="KW-1133">Transmembrane helix</keyword>
<dbReference type="Proteomes" id="UP001598130">
    <property type="component" value="Unassembled WGS sequence"/>
</dbReference>
<dbReference type="InterPro" id="IPR036259">
    <property type="entry name" value="MFS_trans_sf"/>
</dbReference>
<feature type="transmembrane region" description="Helical" evidence="5">
    <location>
        <begin position="80"/>
        <end position="99"/>
    </location>
</feature>
<gene>
    <name evidence="7" type="ORF">OCL97_04910</name>
</gene>
<feature type="domain" description="Major facilitator superfamily (MFS) profile" evidence="6">
    <location>
        <begin position="15"/>
        <end position="530"/>
    </location>
</feature>
<dbReference type="InterPro" id="IPR011701">
    <property type="entry name" value="MFS"/>
</dbReference>
<evidence type="ECO:0000313" key="8">
    <source>
        <dbReference type="Proteomes" id="UP001598130"/>
    </source>
</evidence>
<keyword evidence="8" id="KW-1185">Reference proteome</keyword>
<feature type="transmembrane region" description="Helical" evidence="5">
    <location>
        <begin position="49"/>
        <end position="68"/>
    </location>
</feature>
<comment type="subcellular location">
    <subcellularLocation>
        <location evidence="1">Membrane</location>
        <topology evidence="1">Multi-pass membrane protein</topology>
    </subcellularLocation>
</comment>
<feature type="transmembrane region" description="Helical" evidence="5">
    <location>
        <begin position="290"/>
        <end position="313"/>
    </location>
</feature>
<dbReference type="RefSeq" id="WP_377368116.1">
    <property type="nucleotide sequence ID" value="NZ_JAOTJD010000006.1"/>
</dbReference>
<evidence type="ECO:0000259" key="6">
    <source>
        <dbReference type="PROSITE" id="PS50850"/>
    </source>
</evidence>
<feature type="transmembrane region" description="Helical" evidence="5">
    <location>
        <begin position="247"/>
        <end position="269"/>
    </location>
</feature>
<dbReference type="InterPro" id="IPR020846">
    <property type="entry name" value="MFS_dom"/>
</dbReference>
<evidence type="ECO:0000256" key="4">
    <source>
        <dbReference type="ARBA" id="ARBA00023136"/>
    </source>
</evidence>
<protein>
    <submittedName>
        <fullName evidence="7">MFS transporter</fullName>
    </submittedName>
</protein>
<dbReference type="PANTHER" id="PTHR23501:SF197">
    <property type="entry name" value="COMD"/>
    <property type="match status" value="1"/>
</dbReference>
<reference evidence="7 8" key="1">
    <citation type="submission" date="2022-09" db="EMBL/GenBank/DDBJ databases">
        <title>New species of Phenylobacterium.</title>
        <authorList>
            <person name="Mieszkin S."/>
        </authorList>
    </citation>
    <scope>NUCLEOTIDE SEQUENCE [LARGE SCALE GENOMIC DNA]</scope>
    <source>
        <strain evidence="7 8">HK31-G</strain>
    </source>
</reference>
<keyword evidence="4 5" id="KW-0472">Membrane</keyword>
<dbReference type="Gene3D" id="1.20.1720.10">
    <property type="entry name" value="Multidrug resistance protein D"/>
    <property type="match status" value="1"/>
</dbReference>
<dbReference type="Gene3D" id="1.20.1250.20">
    <property type="entry name" value="MFS general substrate transporter like domains"/>
    <property type="match status" value="1"/>
</dbReference>
<dbReference type="Pfam" id="PF07690">
    <property type="entry name" value="MFS_1"/>
    <property type="match status" value="1"/>
</dbReference>
<keyword evidence="2 5" id="KW-0812">Transmembrane</keyword>
<comment type="caution">
    <text evidence="7">The sequence shown here is derived from an EMBL/GenBank/DDBJ whole genome shotgun (WGS) entry which is preliminary data.</text>
</comment>
<evidence type="ECO:0000313" key="7">
    <source>
        <dbReference type="EMBL" id="MFD3263307.1"/>
    </source>
</evidence>
<evidence type="ECO:0000256" key="1">
    <source>
        <dbReference type="ARBA" id="ARBA00004141"/>
    </source>
</evidence>
<organism evidence="7 8">
    <name type="scientific">Phenylobacterium ferrooxidans</name>
    <dbReference type="NCBI Taxonomy" id="2982689"/>
    <lineage>
        <taxon>Bacteria</taxon>
        <taxon>Pseudomonadati</taxon>
        <taxon>Pseudomonadota</taxon>
        <taxon>Alphaproteobacteria</taxon>
        <taxon>Caulobacterales</taxon>
        <taxon>Caulobacteraceae</taxon>
        <taxon>Phenylobacterium</taxon>
    </lineage>
</organism>
<feature type="transmembrane region" description="Helical" evidence="5">
    <location>
        <begin position="501"/>
        <end position="526"/>
    </location>
</feature>
<dbReference type="SUPFAM" id="SSF103473">
    <property type="entry name" value="MFS general substrate transporter"/>
    <property type="match status" value="2"/>
</dbReference>
<dbReference type="CDD" id="cd17502">
    <property type="entry name" value="MFS_Azr1_MDR_like"/>
    <property type="match status" value="1"/>
</dbReference>
<evidence type="ECO:0000256" key="3">
    <source>
        <dbReference type="ARBA" id="ARBA00022989"/>
    </source>
</evidence>
<feature type="transmembrane region" description="Helical" evidence="5">
    <location>
        <begin position="355"/>
        <end position="376"/>
    </location>
</feature>
<feature type="transmembrane region" description="Helical" evidence="5">
    <location>
        <begin position="188"/>
        <end position="206"/>
    </location>
</feature>
<feature type="transmembrane region" description="Helical" evidence="5">
    <location>
        <begin position="148"/>
        <end position="168"/>
    </location>
</feature>
<feature type="transmembrane region" description="Helical" evidence="5">
    <location>
        <begin position="382"/>
        <end position="404"/>
    </location>
</feature>
<feature type="transmembrane region" description="Helical" evidence="5">
    <location>
        <begin position="14"/>
        <end position="37"/>
    </location>
</feature>